<dbReference type="InterPro" id="IPR033116">
    <property type="entry name" value="TRYPSIN_SER"/>
</dbReference>
<comment type="caution">
    <text evidence="17">Lacks conserved residue(s) required for the propagation of feature annotation.</text>
</comment>
<evidence type="ECO:0000256" key="1">
    <source>
        <dbReference type="ARBA" id="ARBA00001538"/>
    </source>
</evidence>
<dbReference type="InterPro" id="IPR000001">
    <property type="entry name" value="Kringle"/>
</dbReference>
<feature type="disulfide bond" evidence="16">
    <location>
        <begin position="416"/>
        <end position="444"/>
    </location>
</feature>
<dbReference type="CDD" id="cd00190">
    <property type="entry name" value="Tryp_SPc"/>
    <property type="match status" value="1"/>
</dbReference>
<feature type="disulfide bond" evidence="16">
    <location>
        <begin position="38"/>
        <end position="66"/>
    </location>
</feature>
<evidence type="ECO:0000256" key="4">
    <source>
        <dbReference type="ARBA" id="ARBA00022536"/>
    </source>
</evidence>
<dbReference type="InterPro" id="IPR018056">
    <property type="entry name" value="Kringle_CS"/>
</dbReference>
<feature type="disulfide bond" evidence="16">
    <location>
        <begin position="263"/>
        <end position="332"/>
    </location>
</feature>
<feature type="disulfide bond" evidence="16">
    <location>
        <begin position="255"/>
        <end position="271"/>
    </location>
</feature>
<comment type="subcellular location">
    <subcellularLocation>
        <location evidence="2">Secreted</location>
        <location evidence="2">Extracellular space</location>
    </subcellularLocation>
</comment>
<dbReference type="Gene3D" id="2.10.70.10">
    <property type="entry name" value="Complement Module, domain 1"/>
    <property type="match status" value="1"/>
</dbReference>
<dbReference type="Pfam" id="PF00051">
    <property type="entry name" value="Kringle"/>
    <property type="match status" value="1"/>
</dbReference>
<feature type="signal peptide" evidence="20">
    <location>
        <begin position="1"/>
        <end position="19"/>
    </location>
</feature>
<protein>
    <submittedName>
        <fullName evidence="24">Tissue-type plasminogen activator-like</fullName>
    </submittedName>
</protein>
<name>A0A665X6B5_ECHNA</name>
<accession>A0A665X6B5</accession>
<feature type="disulfide bond" evidence="16">
    <location>
        <begin position="357"/>
        <end position="426"/>
    </location>
</feature>
<dbReference type="InterPro" id="IPR018114">
    <property type="entry name" value="TRYPSIN_HIS"/>
</dbReference>
<dbReference type="CDD" id="cd00108">
    <property type="entry name" value="KR"/>
    <property type="match status" value="1"/>
</dbReference>
<evidence type="ECO:0000313" key="24">
    <source>
        <dbReference type="Ensembl" id="ENSENLP00000051577.1"/>
    </source>
</evidence>
<sequence>MTRSLGLLTLLSALCCSLADNVELHRIKRGTRFYRVHCVDTETSAVRNYGDTWLRWRGQRVEYCRCELRGREFCHTVPVINCYVSQCYNGGTCKEAVNTSDYICQCPKGFSGTRCEINNKEKCIMGQGEGYRGTWSITQSGAECINWNSTSLRGKKFTARKVDASSLGLGNHNFCRNPDNDNAPWCYIYRGTQITSEFCSLTKCPKGTCGERADNSVNRPSFSIYGGRFSNITDQPWQAAINVYQAHGRMHFHRCGGVLIDSCWVLSAAHCFELIDKAEKLQVILGRTFRKENSSSEQIFQVEKYWIHEKFDNEILDNDIAILKLKTDIGICAVNSPEVFPVCLPDPQLVLPSWTECEISGYGRDKEFTAEYSERVKRGFVRLWPNERCVSDVLSGRLVTENMLCAGDTRGLDDACKGDSGGPLVCQKEDRMTLMGVISWGDGCGQKDKPGVYTRVTNYIDWINDKIKANPI</sequence>
<feature type="active site" description="Charge relay system" evidence="15">
    <location>
        <position position="319"/>
    </location>
</feature>
<dbReference type="PROSITE" id="PS01186">
    <property type="entry name" value="EGF_2"/>
    <property type="match status" value="1"/>
</dbReference>
<dbReference type="AlphaFoldDB" id="A0A665X6B5"/>
<dbReference type="SUPFAM" id="SSF57440">
    <property type="entry name" value="Kringle-like"/>
    <property type="match status" value="1"/>
</dbReference>
<reference evidence="24" key="3">
    <citation type="submission" date="2025-09" db="UniProtKB">
        <authorList>
            <consortium name="Ensembl"/>
        </authorList>
    </citation>
    <scope>IDENTIFICATION</scope>
</reference>
<dbReference type="PRINTS" id="PR00018">
    <property type="entry name" value="KRINGLE"/>
</dbReference>
<keyword evidence="8 19" id="KW-0378">Hydrolase</keyword>
<dbReference type="Gene3D" id="2.40.20.10">
    <property type="entry name" value="Plasminogen Kringle 4"/>
    <property type="match status" value="1"/>
</dbReference>
<dbReference type="PANTHER" id="PTHR24264">
    <property type="entry name" value="TRYPSIN-RELATED"/>
    <property type="match status" value="1"/>
</dbReference>
<evidence type="ECO:0000256" key="11">
    <source>
        <dbReference type="ARBA" id="ARBA00023180"/>
    </source>
</evidence>
<feature type="disulfide bond" evidence="16">
    <location>
        <begin position="82"/>
        <end position="93"/>
    </location>
</feature>
<dbReference type="PRINTS" id="PR00722">
    <property type="entry name" value="CHYMOTRYPSIN"/>
</dbReference>
<evidence type="ECO:0000256" key="3">
    <source>
        <dbReference type="ARBA" id="ARBA00022525"/>
    </source>
</evidence>
<feature type="disulfide bond" evidence="16 17">
    <location>
        <begin position="87"/>
        <end position="104"/>
    </location>
</feature>
<feature type="disulfide bond" evidence="16 17">
    <location>
        <begin position="106"/>
        <end position="115"/>
    </location>
</feature>
<feature type="domain" description="EGF-like" evidence="21">
    <location>
        <begin position="78"/>
        <end position="116"/>
    </location>
</feature>
<reference evidence="24" key="2">
    <citation type="submission" date="2025-08" db="UniProtKB">
        <authorList>
            <consortium name="Ensembl"/>
        </authorList>
    </citation>
    <scope>IDENTIFICATION</scope>
</reference>
<dbReference type="CDD" id="cd00054">
    <property type="entry name" value="EGF_CA"/>
    <property type="match status" value="1"/>
</dbReference>
<feature type="disulfide bond" evidence="16">
    <location>
        <begin position="389"/>
        <end position="405"/>
    </location>
</feature>
<evidence type="ECO:0000256" key="9">
    <source>
        <dbReference type="ARBA" id="ARBA00022825"/>
    </source>
</evidence>
<dbReference type="SUPFAM" id="SSF50494">
    <property type="entry name" value="Trypsin-like serine proteases"/>
    <property type="match status" value="1"/>
</dbReference>
<feature type="chain" id="PRO_5025462673" evidence="20">
    <location>
        <begin position="20"/>
        <end position="472"/>
    </location>
</feature>
<dbReference type="GO" id="GO:0031639">
    <property type="term" value="P:plasminogen activation"/>
    <property type="evidence" value="ECO:0007669"/>
    <property type="project" value="InterPro"/>
</dbReference>
<evidence type="ECO:0000313" key="25">
    <source>
        <dbReference type="Proteomes" id="UP000472264"/>
    </source>
</evidence>
<dbReference type="SMART" id="SM00130">
    <property type="entry name" value="KR"/>
    <property type="match status" value="1"/>
</dbReference>
<keyword evidence="7 20" id="KW-0732">Signal</keyword>
<dbReference type="InterPro" id="IPR038178">
    <property type="entry name" value="Kringle_sf"/>
</dbReference>
<keyword evidence="5 18" id="KW-0420">Kringle</keyword>
<keyword evidence="11" id="KW-0325">Glycoprotein</keyword>
<feature type="domain" description="Peptidase S1" evidence="23">
    <location>
        <begin position="224"/>
        <end position="468"/>
    </location>
</feature>
<feature type="disulfide bond" evidence="16">
    <location>
        <begin position="64"/>
        <end position="74"/>
    </location>
</feature>
<feature type="active site" description="Charge relay system" evidence="15">
    <location>
        <position position="420"/>
    </location>
</feature>
<dbReference type="InterPro" id="IPR001254">
    <property type="entry name" value="Trypsin_dom"/>
</dbReference>
<organism evidence="24 25">
    <name type="scientific">Echeneis naucrates</name>
    <name type="common">Live sharksucker</name>
    <dbReference type="NCBI Taxonomy" id="173247"/>
    <lineage>
        <taxon>Eukaryota</taxon>
        <taxon>Metazoa</taxon>
        <taxon>Chordata</taxon>
        <taxon>Craniata</taxon>
        <taxon>Vertebrata</taxon>
        <taxon>Euteleostomi</taxon>
        <taxon>Actinopterygii</taxon>
        <taxon>Neopterygii</taxon>
        <taxon>Teleostei</taxon>
        <taxon>Neoteleostei</taxon>
        <taxon>Acanthomorphata</taxon>
        <taxon>Carangaria</taxon>
        <taxon>Carangiformes</taxon>
        <taxon>Echeneidae</taxon>
        <taxon>Echeneis</taxon>
    </lineage>
</organism>
<dbReference type="InterPro" id="IPR001314">
    <property type="entry name" value="Peptidase_S1A"/>
</dbReference>
<evidence type="ECO:0000256" key="5">
    <source>
        <dbReference type="ARBA" id="ARBA00022572"/>
    </source>
</evidence>
<feature type="disulfide bond" evidence="16">
    <location>
        <begin position="144"/>
        <end position="186"/>
    </location>
</feature>
<dbReference type="Pfam" id="PF00008">
    <property type="entry name" value="EGF"/>
    <property type="match status" value="1"/>
</dbReference>
<dbReference type="FunFam" id="2.40.20.10:FF:000001">
    <property type="entry name" value="Urokinase-type plasminogen activator"/>
    <property type="match status" value="1"/>
</dbReference>
<dbReference type="InterPro" id="IPR013806">
    <property type="entry name" value="Kringle-like"/>
</dbReference>
<dbReference type="InterPro" id="IPR050127">
    <property type="entry name" value="Serine_Proteases_S1"/>
</dbReference>
<evidence type="ECO:0000256" key="7">
    <source>
        <dbReference type="ARBA" id="ARBA00022729"/>
    </source>
</evidence>
<evidence type="ECO:0000256" key="20">
    <source>
        <dbReference type="SAM" id="SignalP"/>
    </source>
</evidence>
<dbReference type="InterPro" id="IPR043504">
    <property type="entry name" value="Peptidase_S1_PA_chymotrypsin"/>
</dbReference>
<dbReference type="PROSITE" id="PS00022">
    <property type="entry name" value="EGF_1"/>
    <property type="match status" value="1"/>
</dbReference>
<dbReference type="PROSITE" id="PS00134">
    <property type="entry name" value="TRYPSIN_HIS"/>
    <property type="match status" value="1"/>
</dbReference>
<evidence type="ECO:0000256" key="17">
    <source>
        <dbReference type="PROSITE-ProRule" id="PRU00076"/>
    </source>
</evidence>
<feature type="domain" description="Kringle" evidence="22">
    <location>
        <begin position="122"/>
        <end position="204"/>
    </location>
</feature>
<evidence type="ECO:0000259" key="22">
    <source>
        <dbReference type="PROSITE" id="PS50070"/>
    </source>
</evidence>
<keyword evidence="4 17" id="KW-0245">EGF-like domain</keyword>
<evidence type="ECO:0000259" key="21">
    <source>
        <dbReference type="PROSITE" id="PS50026"/>
    </source>
</evidence>
<dbReference type="SMART" id="SM00181">
    <property type="entry name" value="EGF"/>
    <property type="match status" value="1"/>
</dbReference>
<feature type="disulfide bond" evidence="16">
    <location>
        <begin position="175"/>
        <end position="199"/>
    </location>
</feature>
<dbReference type="Ensembl" id="ENSENLT00000052831.1">
    <property type="protein sequence ID" value="ENSENLP00000051577.1"/>
    <property type="gene ID" value="ENSENLG00000021606.1"/>
</dbReference>
<keyword evidence="12" id="KW-0617">Plasminogen activation</keyword>
<dbReference type="PIRSF" id="PIRSF001145">
    <property type="entry name" value="Tissue_plasm_act"/>
    <property type="match status" value="1"/>
</dbReference>
<evidence type="ECO:0000256" key="12">
    <source>
        <dbReference type="ARBA" id="ARBA00023202"/>
    </source>
</evidence>
<feature type="active site" description="Charge relay system" evidence="15">
    <location>
        <position position="270"/>
    </location>
</feature>
<dbReference type="FunFam" id="2.40.10.10:FF:000152">
    <property type="entry name" value="Plasminogen activator"/>
    <property type="match status" value="1"/>
</dbReference>
<dbReference type="Proteomes" id="UP000472264">
    <property type="component" value="Chromosome 9"/>
</dbReference>
<dbReference type="GO" id="GO:0005615">
    <property type="term" value="C:extracellular space"/>
    <property type="evidence" value="ECO:0007669"/>
    <property type="project" value="TreeGrafter"/>
</dbReference>
<dbReference type="PROSITE" id="PS00021">
    <property type="entry name" value="KRINGLE_1"/>
    <property type="match status" value="1"/>
</dbReference>
<keyword evidence="3" id="KW-0964">Secreted</keyword>
<evidence type="ECO:0000256" key="16">
    <source>
        <dbReference type="PIRSR" id="PIRSR001145-3"/>
    </source>
</evidence>
<evidence type="ECO:0000256" key="10">
    <source>
        <dbReference type="ARBA" id="ARBA00023157"/>
    </source>
</evidence>
<keyword evidence="9 19" id="KW-0720">Serine protease</keyword>
<keyword evidence="25" id="KW-1185">Reference proteome</keyword>
<dbReference type="PANTHER" id="PTHR24264:SF42">
    <property type="entry name" value="TISSUE-TYPE PLASMINOGEN ACTIVATOR"/>
    <property type="match status" value="1"/>
</dbReference>
<dbReference type="Gene3D" id="2.10.25.10">
    <property type="entry name" value="Laminin"/>
    <property type="match status" value="1"/>
</dbReference>
<evidence type="ECO:0000256" key="13">
    <source>
        <dbReference type="ARBA" id="ARBA00024195"/>
    </source>
</evidence>
<proteinExistence type="inferred from homology"/>
<evidence type="ECO:0000256" key="6">
    <source>
        <dbReference type="ARBA" id="ARBA00022670"/>
    </source>
</evidence>
<dbReference type="Pfam" id="PF00089">
    <property type="entry name" value="Trypsin"/>
    <property type="match status" value="1"/>
</dbReference>
<reference evidence="24" key="1">
    <citation type="submission" date="2021-04" db="EMBL/GenBank/DDBJ databases">
        <authorList>
            <consortium name="Wellcome Sanger Institute Data Sharing"/>
        </authorList>
    </citation>
    <scope>NUCLEOTIDE SEQUENCE [LARGE SCALE GENOMIC DNA]</scope>
</reference>
<evidence type="ECO:0000256" key="2">
    <source>
        <dbReference type="ARBA" id="ARBA00004239"/>
    </source>
</evidence>
<dbReference type="InterPro" id="IPR009003">
    <property type="entry name" value="Peptidase_S1_PA"/>
</dbReference>
<evidence type="ECO:0000259" key="23">
    <source>
        <dbReference type="PROSITE" id="PS50240"/>
    </source>
</evidence>
<dbReference type="GO" id="GO:0014909">
    <property type="term" value="P:smooth muscle cell migration"/>
    <property type="evidence" value="ECO:0007669"/>
    <property type="project" value="TreeGrafter"/>
</dbReference>
<dbReference type="GO" id="GO:0004252">
    <property type="term" value="F:serine-type endopeptidase activity"/>
    <property type="evidence" value="ECO:0007669"/>
    <property type="project" value="UniProtKB-EC"/>
</dbReference>
<dbReference type="FunFam" id="2.40.10.10:FF:000002">
    <property type="entry name" value="Transmembrane protease serine"/>
    <property type="match status" value="1"/>
</dbReference>
<dbReference type="SMART" id="SM00020">
    <property type="entry name" value="Tryp_SPc"/>
    <property type="match status" value="1"/>
</dbReference>
<dbReference type="PROSITE" id="PS00135">
    <property type="entry name" value="TRYPSIN_SER"/>
    <property type="match status" value="1"/>
</dbReference>
<evidence type="ECO:0000256" key="15">
    <source>
        <dbReference type="PIRSR" id="PIRSR001145-1"/>
    </source>
</evidence>
<dbReference type="PROSITE" id="PS50070">
    <property type="entry name" value="KRINGLE_2"/>
    <property type="match status" value="1"/>
</dbReference>
<comment type="similarity">
    <text evidence="13">Belongs to the peptidase S1 family. CLIP subfamily.</text>
</comment>
<gene>
    <name evidence="24" type="primary">LOC115049082</name>
</gene>
<evidence type="ECO:0000256" key="18">
    <source>
        <dbReference type="PROSITE-ProRule" id="PRU00121"/>
    </source>
</evidence>
<dbReference type="PROSITE" id="PS50240">
    <property type="entry name" value="TRYPSIN_DOM"/>
    <property type="match status" value="1"/>
</dbReference>
<evidence type="ECO:0000256" key="14">
    <source>
        <dbReference type="ARBA" id="ARBA00036320"/>
    </source>
</evidence>
<dbReference type="SUPFAM" id="SSF57603">
    <property type="entry name" value="FnI-like domain"/>
    <property type="match status" value="1"/>
</dbReference>
<dbReference type="Gene3D" id="2.40.10.10">
    <property type="entry name" value="Trypsin-like serine proteases"/>
    <property type="match status" value="2"/>
</dbReference>
<feature type="disulfide bond" evidence="16">
    <location>
        <begin position="123"/>
        <end position="204"/>
    </location>
</feature>
<evidence type="ECO:0000256" key="19">
    <source>
        <dbReference type="RuleBase" id="RU363034"/>
    </source>
</evidence>
<dbReference type="InterPro" id="IPR000742">
    <property type="entry name" value="EGF"/>
</dbReference>
<comment type="catalytic activity">
    <reaction evidence="1">
        <text>Specific cleavage of Arg-|-Val bond in plasminogen to form plasmin.</text>
        <dbReference type="EC" id="3.4.21.68"/>
    </reaction>
</comment>
<dbReference type="InterPro" id="IPR026280">
    <property type="entry name" value="Tissue_plasm_act"/>
</dbReference>
<keyword evidence="10 16" id="KW-1015">Disulfide bond</keyword>
<evidence type="ECO:0000256" key="8">
    <source>
        <dbReference type="ARBA" id="ARBA00022801"/>
    </source>
</evidence>
<dbReference type="PROSITE" id="PS50026">
    <property type="entry name" value="EGF_3"/>
    <property type="match status" value="1"/>
</dbReference>
<comment type="catalytic activity">
    <reaction evidence="14">
        <text>Preferential cleavage: Arg-|-Xaa, Lys-|-Xaa.</text>
        <dbReference type="EC" id="3.4.21.4"/>
    </reaction>
</comment>
<keyword evidence="6 19" id="KW-0645">Protease</keyword>